<accession>A0A0P7B8D6</accession>
<evidence type="ECO:0000313" key="2">
    <source>
        <dbReference type="Proteomes" id="UP000050424"/>
    </source>
</evidence>
<proteinExistence type="predicted"/>
<dbReference type="EMBL" id="LKCW01000263">
    <property type="protein sequence ID" value="KPM35258.1"/>
    <property type="molecule type" value="Genomic_DNA"/>
</dbReference>
<dbReference type="Proteomes" id="UP000050424">
    <property type="component" value="Unassembled WGS sequence"/>
</dbReference>
<keyword evidence="2" id="KW-1185">Reference proteome</keyword>
<evidence type="ECO:0000313" key="1">
    <source>
        <dbReference type="EMBL" id="KPM35258.1"/>
    </source>
</evidence>
<dbReference type="STRING" id="78410.A0A0P7B8D6"/>
<organism evidence="1 2">
    <name type="scientific">Neonectria ditissima</name>
    <dbReference type="NCBI Taxonomy" id="78410"/>
    <lineage>
        <taxon>Eukaryota</taxon>
        <taxon>Fungi</taxon>
        <taxon>Dikarya</taxon>
        <taxon>Ascomycota</taxon>
        <taxon>Pezizomycotina</taxon>
        <taxon>Sordariomycetes</taxon>
        <taxon>Hypocreomycetidae</taxon>
        <taxon>Hypocreales</taxon>
        <taxon>Nectriaceae</taxon>
        <taxon>Neonectria</taxon>
    </lineage>
</organism>
<protein>
    <submittedName>
        <fullName evidence="1">Uncharacterized protein</fullName>
    </submittedName>
</protein>
<name>A0A0P7B8D6_9HYPO</name>
<comment type="caution">
    <text evidence="1">The sequence shown here is derived from an EMBL/GenBank/DDBJ whole genome shotgun (WGS) entry which is preliminary data.</text>
</comment>
<sequence>MPCIRSGKYVTIRYTPNKHEDPHVHLGLHCGLCNEAFAIYKDKVCIIPGSGFNKQTFEKLLNNWVIYSGVAEKCEHIDNDPKMRRLGRMPDAVPGQYSFHRIPCHQLGAYNRPFPREKYTLRQLMRFAFSVPQNPAKTARWRTCSVKSCDKVLSRAETATVHRSCLENLEWLRKEPNLLKKLWYTLVWQTPWRGAPPNFLPVAEKTMTVHGLSLASRAVGNPFFGNISLEMAYMIHEHCTGSPFWVLVREFSLWHTVKQLGYNHQQPVPLNSVVSWSRSGVLELVETELLWNPDGPSQPPRFVCITINTSGITDITSDDEKRAPFIYEPEGDLAYVYIERTSARGVSLIINGHLARLEHPLGHSGFPIWDSSSPPHFNVLEEVVVDQEDTTGMSKYEMPVVAPRAWDHARVIFRDCGICGVDDFPGMRYYSVDLIPGAVGITFLYSDPLGLVAIHPHTTLSGPVKVPSGVSPDSLVYIYMPMPPGEEILKVTTQVGALTWGRTSPPHFTVCIAHAERPPPPARKSSQQKRQFHMRLAGKVSIGPRYNPSFDRMTVFALEGLVYNRTELGHANFIAADSRYLILEQDPHSRRKERHSGRKPEVAPEAFGPAPGIVPFFAFAPLRNVVRVSTYCLPGELSITRGILFDYSDGATHAIGQLRLGMQPLAKYVYPRRICICRDQTDAVRVDEIPYSKKTKIECGRSIKHRHAEGVWECHDMDGVMNFFFSNHSEQALLIRDLVDGETWPTNRFNFEY</sequence>
<reference evidence="1 2" key="1">
    <citation type="submission" date="2015-09" db="EMBL/GenBank/DDBJ databases">
        <title>Draft genome of a European isolate of the apple canker pathogen Neonectria ditissima.</title>
        <authorList>
            <person name="Gomez-Cortecero A."/>
            <person name="Harrison R.J."/>
            <person name="Armitage A.D."/>
        </authorList>
    </citation>
    <scope>NUCLEOTIDE SEQUENCE [LARGE SCALE GENOMIC DNA]</scope>
    <source>
        <strain evidence="1 2">R09/05</strain>
    </source>
</reference>
<gene>
    <name evidence="1" type="ORF">AK830_g11313</name>
</gene>
<dbReference type="OrthoDB" id="4763081at2759"/>
<dbReference type="AlphaFoldDB" id="A0A0P7B8D6"/>